<dbReference type="AlphaFoldDB" id="A0A1Z5R7H4"/>
<reference evidence="2 3" key="1">
    <citation type="journal article" date="2009" name="Nature">
        <title>The Sorghum bicolor genome and the diversification of grasses.</title>
        <authorList>
            <person name="Paterson A.H."/>
            <person name="Bowers J.E."/>
            <person name="Bruggmann R."/>
            <person name="Dubchak I."/>
            <person name="Grimwood J."/>
            <person name="Gundlach H."/>
            <person name="Haberer G."/>
            <person name="Hellsten U."/>
            <person name="Mitros T."/>
            <person name="Poliakov A."/>
            <person name="Schmutz J."/>
            <person name="Spannagl M."/>
            <person name="Tang H."/>
            <person name="Wang X."/>
            <person name="Wicker T."/>
            <person name="Bharti A.K."/>
            <person name="Chapman J."/>
            <person name="Feltus F.A."/>
            <person name="Gowik U."/>
            <person name="Grigoriev I.V."/>
            <person name="Lyons E."/>
            <person name="Maher C.A."/>
            <person name="Martis M."/>
            <person name="Narechania A."/>
            <person name="Otillar R.P."/>
            <person name="Penning B.W."/>
            <person name="Salamov A.A."/>
            <person name="Wang Y."/>
            <person name="Zhang L."/>
            <person name="Carpita N.C."/>
            <person name="Freeling M."/>
            <person name="Gingle A.R."/>
            <person name="Hash C.T."/>
            <person name="Keller B."/>
            <person name="Klein P."/>
            <person name="Kresovich S."/>
            <person name="McCann M.C."/>
            <person name="Ming R."/>
            <person name="Peterson D.G."/>
            <person name="Mehboob-ur-Rahman"/>
            <person name="Ware D."/>
            <person name="Westhoff P."/>
            <person name="Mayer K.F."/>
            <person name="Messing J."/>
            <person name="Rokhsar D.S."/>
        </authorList>
    </citation>
    <scope>NUCLEOTIDE SEQUENCE [LARGE SCALE GENOMIC DNA]</scope>
    <source>
        <strain evidence="3">cv. BTx623</strain>
    </source>
</reference>
<dbReference type="EMBL" id="CM000767">
    <property type="protein sequence ID" value="OQU79316.1"/>
    <property type="molecule type" value="Genomic_DNA"/>
</dbReference>
<organism evidence="2 3">
    <name type="scientific">Sorghum bicolor</name>
    <name type="common">Sorghum</name>
    <name type="synonym">Sorghum vulgare</name>
    <dbReference type="NCBI Taxonomy" id="4558"/>
    <lineage>
        <taxon>Eukaryota</taxon>
        <taxon>Viridiplantae</taxon>
        <taxon>Streptophyta</taxon>
        <taxon>Embryophyta</taxon>
        <taxon>Tracheophyta</taxon>
        <taxon>Spermatophyta</taxon>
        <taxon>Magnoliopsida</taxon>
        <taxon>Liliopsida</taxon>
        <taxon>Poales</taxon>
        <taxon>Poaceae</taxon>
        <taxon>PACMAD clade</taxon>
        <taxon>Panicoideae</taxon>
        <taxon>Andropogonodae</taxon>
        <taxon>Andropogoneae</taxon>
        <taxon>Sorghinae</taxon>
        <taxon>Sorghum</taxon>
    </lineage>
</organism>
<feature type="chain" id="PRO_5013006871" evidence="1">
    <location>
        <begin position="32"/>
        <end position="82"/>
    </location>
</feature>
<gene>
    <name evidence="2" type="ORF">SORBI_3008G127933</name>
</gene>
<dbReference type="Proteomes" id="UP000000768">
    <property type="component" value="Chromosome 8"/>
</dbReference>
<reference evidence="3" key="2">
    <citation type="journal article" date="2018" name="Plant J.">
        <title>The Sorghum bicolor reference genome: improved assembly, gene annotations, a transcriptome atlas, and signatures of genome organization.</title>
        <authorList>
            <person name="McCormick R.F."/>
            <person name="Truong S.K."/>
            <person name="Sreedasyam A."/>
            <person name="Jenkins J."/>
            <person name="Shu S."/>
            <person name="Sims D."/>
            <person name="Kennedy M."/>
            <person name="Amirebrahimi M."/>
            <person name="Weers B.D."/>
            <person name="McKinley B."/>
            <person name="Mattison A."/>
            <person name="Morishige D.T."/>
            <person name="Grimwood J."/>
            <person name="Schmutz J."/>
            <person name="Mullet J.E."/>
        </authorList>
    </citation>
    <scope>NUCLEOTIDE SEQUENCE [LARGE SCALE GENOMIC DNA]</scope>
    <source>
        <strain evidence="3">cv. BTx623</strain>
    </source>
</reference>
<dbReference type="Gramene" id="OQU79316">
    <property type="protein sequence ID" value="OQU79316"/>
    <property type="gene ID" value="SORBI_3008G127933"/>
</dbReference>
<name>A0A1Z5R7H4_SORBI</name>
<keyword evidence="1" id="KW-0732">Signal</keyword>
<protein>
    <submittedName>
        <fullName evidence="2">Uncharacterized protein</fullName>
    </submittedName>
</protein>
<feature type="signal peptide" evidence="1">
    <location>
        <begin position="1"/>
        <end position="31"/>
    </location>
</feature>
<evidence type="ECO:0000256" key="1">
    <source>
        <dbReference type="SAM" id="SignalP"/>
    </source>
</evidence>
<dbReference type="InParanoid" id="A0A1Z5R7H4"/>
<evidence type="ECO:0000313" key="3">
    <source>
        <dbReference type="Proteomes" id="UP000000768"/>
    </source>
</evidence>
<keyword evidence="3" id="KW-1185">Reference proteome</keyword>
<sequence>MASRAATLKMATATALVLLVLLCMATSPVTACTTTCQFACGTFAIQVCGTCSTSTTCITEAEKVCIKTCTETWCGKVFLPCL</sequence>
<evidence type="ECO:0000313" key="2">
    <source>
        <dbReference type="EMBL" id="OQU79316.1"/>
    </source>
</evidence>
<proteinExistence type="predicted"/>
<accession>A0A1Z5R7H4</accession>